<feature type="region of interest" description="Disordered" evidence="1">
    <location>
        <begin position="1"/>
        <end position="56"/>
    </location>
</feature>
<evidence type="ECO:0000313" key="2">
    <source>
        <dbReference type="EMBL" id="MBD2499174.1"/>
    </source>
</evidence>
<comment type="caution">
    <text evidence="2">The sequence shown here is derived from an EMBL/GenBank/DDBJ whole genome shotgun (WGS) entry which is preliminary data.</text>
</comment>
<evidence type="ECO:0000256" key="1">
    <source>
        <dbReference type="SAM" id="MobiDB-lite"/>
    </source>
</evidence>
<keyword evidence="3" id="KW-1185">Reference proteome</keyword>
<dbReference type="RefSeq" id="WP_190465666.1">
    <property type="nucleotide sequence ID" value="NZ_JACJSG010000001.1"/>
</dbReference>
<evidence type="ECO:0000313" key="3">
    <source>
        <dbReference type="Proteomes" id="UP000661112"/>
    </source>
</evidence>
<proteinExistence type="predicted"/>
<feature type="region of interest" description="Disordered" evidence="1">
    <location>
        <begin position="107"/>
        <end position="126"/>
    </location>
</feature>
<sequence length="126" mass="14265">MTKETDNQEINLNDLPQEVTESYGTGVKDLPGYNLGTGHEYTENSPEFSLGNANEDNYWADTVGDEAVGGTVAMPEQDVTEEIEAAVGLEMNDKAFLRTNDILEQRDDRRWELDPKSSEDYEERRE</sequence>
<dbReference type="Proteomes" id="UP000661112">
    <property type="component" value="Unassembled WGS sequence"/>
</dbReference>
<dbReference type="Pfam" id="PF19861">
    <property type="entry name" value="DUF6335"/>
    <property type="match status" value="1"/>
</dbReference>
<organism evidence="2 3">
    <name type="scientific">Anabaena azotica FACHB-119</name>
    <dbReference type="NCBI Taxonomy" id="947527"/>
    <lineage>
        <taxon>Bacteria</taxon>
        <taxon>Bacillati</taxon>
        <taxon>Cyanobacteriota</taxon>
        <taxon>Cyanophyceae</taxon>
        <taxon>Nostocales</taxon>
        <taxon>Nostocaceae</taxon>
        <taxon>Anabaena</taxon>
        <taxon>Anabaena azotica</taxon>
    </lineage>
</organism>
<gene>
    <name evidence="2" type="ORF">H6G83_00865</name>
</gene>
<reference evidence="2 3" key="1">
    <citation type="journal article" date="2020" name="ISME J.">
        <title>Comparative genomics reveals insights into cyanobacterial evolution and habitat adaptation.</title>
        <authorList>
            <person name="Chen M.Y."/>
            <person name="Teng W.K."/>
            <person name="Zhao L."/>
            <person name="Hu C.X."/>
            <person name="Zhou Y.K."/>
            <person name="Han B.P."/>
            <person name="Song L.R."/>
            <person name="Shu W.S."/>
        </authorList>
    </citation>
    <scope>NUCLEOTIDE SEQUENCE [LARGE SCALE GENOMIC DNA]</scope>
    <source>
        <strain evidence="2 3">FACHB-119</strain>
    </source>
</reference>
<feature type="compositionally biased region" description="Polar residues" evidence="1">
    <location>
        <begin position="43"/>
        <end position="55"/>
    </location>
</feature>
<accession>A0ABR8CXF4</accession>
<name>A0ABR8CXF4_9NOST</name>
<dbReference type="InterPro" id="IPR046298">
    <property type="entry name" value="DUF6335"/>
</dbReference>
<dbReference type="EMBL" id="JACJSG010000001">
    <property type="protein sequence ID" value="MBD2499174.1"/>
    <property type="molecule type" value="Genomic_DNA"/>
</dbReference>
<protein>
    <submittedName>
        <fullName evidence="2">Uncharacterized protein</fullName>
    </submittedName>
</protein>